<dbReference type="Gene3D" id="3.40.50.10610">
    <property type="entry name" value="ABC-type transport auxiliary lipoprotein component"/>
    <property type="match status" value="1"/>
</dbReference>
<accession>A0A328APV8</accession>
<dbReference type="Pfam" id="PF03886">
    <property type="entry name" value="ABC_trans_aux"/>
    <property type="match status" value="1"/>
</dbReference>
<dbReference type="InterPro" id="IPR005586">
    <property type="entry name" value="ABC_trans_aux"/>
</dbReference>
<sequence length="205" mass="21867">MSRPLLRFGLLAAVALGLSGCISLLPKSKPAQLYRFTPPAAAAKAEPAASAVGVFQGGGEFQRESAGDRIVTVTGPKVAYIAEVRWAAPAQVLFDQAMDAAFEASGGHVRLVPRGAPAPTDYVLRTDVRNFETRYEAGAKAAPTVLVRVHALMTRDRARTLVSEQVFESRVRASDNRVSAIVDAYAKATGEVLDQLVAWTNEKAS</sequence>
<gene>
    <name evidence="2" type="ORF">DJ017_15340</name>
</gene>
<evidence type="ECO:0000259" key="1">
    <source>
        <dbReference type="Pfam" id="PF03886"/>
    </source>
</evidence>
<reference evidence="3" key="1">
    <citation type="submission" date="2018-05" db="EMBL/GenBank/DDBJ databases">
        <authorList>
            <person name="Li X."/>
        </authorList>
    </citation>
    <scope>NUCLEOTIDE SEQUENCE [LARGE SCALE GENOMIC DNA]</scope>
    <source>
        <strain evidence="3">LX32</strain>
    </source>
</reference>
<evidence type="ECO:0000313" key="2">
    <source>
        <dbReference type="EMBL" id="RAK55786.1"/>
    </source>
</evidence>
<protein>
    <submittedName>
        <fullName evidence="2">ABC transporter</fullName>
    </submittedName>
</protein>
<dbReference type="AlphaFoldDB" id="A0A328APV8"/>
<dbReference type="EMBL" id="QFYQ01000001">
    <property type="protein sequence ID" value="RAK55786.1"/>
    <property type="molecule type" value="Genomic_DNA"/>
</dbReference>
<evidence type="ECO:0000313" key="3">
    <source>
        <dbReference type="Proteomes" id="UP000249254"/>
    </source>
</evidence>
<dbReference type="RefSeq" id="WP_111529534.1">
    <property type="nucleotide sequence ID" value="NZ_JBHRSG010000003.1"/>
</dbReference>
<comment type="caution">
    <text evidence="2">The sequence shown here is derived from an EMBL/GenBank/DDBJ whole genome shotgun (WGS) entry which is preliminary data.</text>
</comment>
<organism evidence="2 3">
    <name type="scientific">Phenylobacterium soli</name>
    <dbReference type="NCBI Taxonomy" id="2170551"/>
    <lineage>
        <taxon>Bacteria</taxon>
        <taxon>Pseudomonadati</taxon>
        <taxon>Pseudomonadota</taxon>
        <taxon>Alphaproteobacteria</taxon>
        <taxon>Caulobacterales</taxon>
        <taxon>Caulobacteraceae</taxon>
        <taxon>Phenylobacterium</taxon>
    </lineage>
</organism>
<dbReference type="PROSITE" id="PS51257">
    <property type="entry name" value="PROKAR_LIPOPROTEIN"/>
    <property type="match status" value="1"/>
</dbReference>
<feature type="domain" description="ABC-type transport auxiliary lipoprotein component" evidence="1">
    <location>
        <begin position="69"/>
        <end position="196"/>
    </location>
</feature>
<dbReference type="SUPFAM" id="SSF159594">
    <property type="entry name" value="XCC0632-like"/>
    <property type="match status" value="1"/>
</dbReference>
<dbReference type="Proteomes" id="UP000249254">
    <property type="component" value="Unassembled WGS sequence"/>
</dbReference>
<keyword evidence="3" id="KW-1185">Reference proteome</keyword>
<proteinExistence type="predicted"/>
<dbReference type="OrthoDB" id="7465901at2"/>
<name>A0A328APV8_9CAUL</name>